<evidence type="ECO:0000313" key="2">
    <source>
        <dbReference type="EMBL" id="MBG9389413.1"/>
    </source>
</evidence>
<feature type="signal peptide" evidence="1">
    <location>
        <begin position="1"/>
        <end position="22"/>
    </location>
</feature>
<comment type="caution">
    <text evidence="2">The sequence shown here is derived from an EMBL/GenBank/DDBJ whole genome shotgun (WGS) entry which is preliminary data.</text>
</comment>
<keyword evidence="3" id="KW-1185">Reference proteome</keyword>
<accession>A0A931H6G3</accession>
<sequence>MNSKAILAIAAFAAVASVGARADEADASQYGVQFQGSRTRAEVMAEAATVARTRSVEPAGSRVAAQVKSTVDSKAVRAEAAQALRLGQISSGEGNS</sequence>
<reference evidence="2" key="1">
    <citation type="submission" date="2020-11" db="EMBL/GenBank/DDBJ databases">
        <title>Bacterial whole genome sequence for Caenimonas sp. DR4.4.</title>
        <authorList>
            <person name="Le V."/>
            <person name="Ko S.-R."/>
            <person name="Ahn C.-Y."/>
            <person name="Oh H.-M."/>
        </authorList>
    </citation>
    <scope>NUCLEOTIDE SEQUENCE</scope>
    <source>
        <strain evidence="2">DR4.4</strain>
    </source>
</reference>
<protein>
    <submittedName>
        <fullName evidence="2">DUF4148 domain-containing protein</fullName>
    </submittedName>
</protein>
<gene>
    <name evidence="2" type="ORF">I5803_15385</name>
</gene>
<dbReference type="RefSeq" id="WP_196987211.1">
    <property type="nucleotide sequence ID" value="NZ_JADWYS010000001.1"/>
</dbReference>
<evidence type="ECO:0000256" key="1">
    <source>
        <dbReference type="SAM" id="SignalP"/>
    </source>
</evidence>
<dbReference type="AlphaFoldDB" id="A0A931H6G3"/>
<keyword evidence="1" id="KW-0732">Signal</keyword>
<evidence type="ECO:0000313" key="3">
    <source>
        <dbReference type="Proteomes" id="UP000651050"/>
    </source>
</evidence>
<dbReference type="Proteomes" id="UP000651050">
    <property type="component" value="Unassembled WGS sequence"/>
</dbReference>
<dbReference type="EMBL" id="JADWYS010000001">
    <property type="protein sequence ID" value="MBG9389413.1"/>
    <property type="molecule type" value="Genomic_DNA"/>
</dbReference>
<feature type="chain" id="PRO_5037779392" evidence="1">
    <location>
        <begin position="23"/>
        <end position="96"/>
    </location>
</feature>
<organism evidence="2 3">
    <name type="scientific">Caenimonas aquaedulcis</name>
    <dbReference type="NCBI Taxonomy" id="2793270"/>
    <lineage>
        <taxon>Bacteria</taxon>
        <taxon>Pseudomonadati</taxon>
        <taxon>Pseudomonadota</taxon>
        <taxon>Betaproteobacteria</taxon>
        <taxon>Burkholderiales</taxon>
        <taxon>Comamonadaceae</taxon>
        <taxon>Caenimonas</taxon>
    </lineage>
</organism>
<dbReference type="Pfam" id="PF13663">
    <property type="entry name" value="DUF4148"/>
    <property type="match status" value="1"/>
</dbReference>
<dbReference type="InterPro" id="IPR025421">
    <property type="entry name" value="DUF4148"/>
</dbReference>
<name>A0A931H6G3_9BURK</name>
<proteinExistence type="predicted"/>